<dbReference type="SUPFAM" id="SSF81665">
    <property type="entry name" value="Calcium ATPase, transmembrane domain M"/>
    <property type="match status" value="1"/>
</dbReference>
<feature type="transmembrane region" description="Helical" evidence="1">
    <location>
        <begin position="342"/>
        <end position="362"/>
    </location>
</feature>
<feature type="transmembrane region" description="Helical" evidence="1">
    <location>
        <begin position="302"/>
        <end position="322"/>
    </location>
</feature>
<dbReference type="Gene3D" id="1.20.1110.10">
    <property type="entry name" value="Calcium-transporting ATPase, transmembrane domain"/>
    <property type="match status" value="1"/>
</dbReference>
<evidence type="ECO:0000313" key="4">
    <source>
        <dbReference type="Proteomes" id="UP000732380"/>
    </source>
</evidence>
<reference evidence="3 4" key="1">
    <citation type="journal article" date="2020" name="bioRxiv">
        <title>Whole genome comparisons of ergot fungi reveals the divergence and evolution of species within the genus Claviceps are the result of varying mechanisms driving genome evolution and host range expansion.</title>
        <authorList>
            <person name="Wyka S.A."/>
            <person name="Mondo S.J."/>
            <person name="Liu M."/>
            <person name="Dettman J."/>
            <person name="Nalam V."/>
            <person name="Broders K.D."/>
        </authorList>
    </citation>
    <scope>NUCLEOTIDE SEQUENCE [LARGE SCALE GENOMIC DNA]</scope>
    <source>
        <strain evidence="3 4">LM576</strain>
    </source>
</reference>
<feature type="transmembrane region" description="Helical" evidence="1">
    <location>
        <begin position="128"/>
        <end position="145"/>
    </location>
</feature>
<keyword evidence="1" id="KW-0812">Transmembrane</keyword>
<feature type="domain" description="Cation-transporting P-type ATPase N-terminal" evidence="2">
    <location>
        <begin position="49"/>
        <end position="122"/>
    </location>
</feature>
<feature type="non-terminal residue" evidence="3">
    <location>
        <position position="371"/>
    </location>
</feature>
<dbReference type="AlphaFoldDB" id="A0A9P7PYP0"/>
<dbReference type="Pfam" id="PF00690">
    <property type="entry name" value="Cation_ATPase_N"/>
    <property type="match status" value="1"/>
</dbReference>
<gene>
    <name evidence="3" type="ORF">E4U13_003284</name>
</gene>
<dbReference type="PANTHER" id="PTHR42861">
    <property type="entry name" value="CALCIUM-TRANSPORTING ATPASE"/>
    <property type="match status" value="1"/>
</dbReference>
<protein>
    <recommendedName>
        <fullName evidence="2">Cation-transporting P-type ATPase N-terminal domain-containing protein</fullName>
    </recommendedName>
</protein>
<dbReference type="SUPFAM" id="SSF81653">
    <property type="entry name" value="Calcium ATPase, transduction domain A"/>
    <property type="match status" value="1"/>
</dbReference>
<name>A0A9P7PYP0_9HYPO</name>
<comment type="caution">
    <text evidence="3">The sequence shown here is derived from an EMBL/GenBank/DDBJ whole genome shotgun (WGS) entry which is preliminary data.</text>
</comment>
<accession>A0A9P7PYP0</accession>
<dbReference type="SMART" id="SM00831">
    <property type="entry name" value="Cation_ATPase_N"/>
    <property type="match status" value="1"/>
</dbReference>
<evidence type="ECO:0000259" key="2">
    <source>
        <dbReference type="SMART" id="SM00831"/>
    </source>
</evidence>
<dbReference type="Gene3D" id="2.70.150.10">
    <property type="entry name" value="Calcium-transporting ATPase, cytoplasmic transduction domain A"/>
    <property type="match status" value="1"/>
</dbReference>
<dbReference type="Pfam" id="PF00122">
    <property type="entry name" value="E1-E2_ATPase"/>
    <property type="match status" value="1"/>
</dbReference>
<proteinExistence type="predicted"/>
<evidence type="ECO:0000256" key="1">
    <source>
        <dbReference type="SAM" id="Phobius"/>
    </source>
</evidence>
<dbReference type="GO" id="GO:0006811">
    <property type="term" value="P:monoatomic ion transport"/>
    <property type="evidence" value="ECO:0007669"/>
    <property type="project" value="UniProtKB-ARBA"/>
</dbReference>
<keyword evidence="4" id="KW-1185">Reference proteome</keyword>
<sequence>MHSQTTPRPRMAQWLSRLRFRDPSWREDMSWLKVPSHAQDTSTEAVLTAFAGMEPDMVLDHLQTHRDGLTDEQADVRRSIKGPNILPTHSAPSWIITLLKAIPNPFNILLIVLAVLNAAIPPGSWKGFAVLVVMVFISVLVRFWQEYRSSVAVFKLQASVSTNLEVRRQRSIVLDQKLSTSSESSCKIVAEADLVPGDVVVLSPGSVMPADCLILESSFLRISQSTWTGENDPVPKTGNVSGEKGSSLFDLSNIAFMGTSVISGNGVALVLRTGSDVLIATMAKELKKRRETNSFQLGIRHVSYMLIGFMLTMVPLCFRVLYADERQVLGISGYTTKDWQNAALYSISVAVGLVPEMLPAIVNANLARGAY</sequence>
<dbReference type="InterPro" id="IPR008250">
    <property type="entry name" value="ATPase_P-typ_transduc_dom_A_sf"/>
</dbReference>
<dbReference type="InterPro" id="IPR004014">
    <property type="entry name" value="ATPase_P-typ_cation-transptr_N"/>
</dbReference>
<keyword evidence="1" id="KW-0472">Membrane</keyword>
<keyword evidence="1" id="KW-1133">Transmembrane helix</keyword>
<dbReference type="InterPro" id="IPR023298">
    <property type="entry name" value="ATPase_P-typ_TM_dom_sf"/>
</dbReference>
<organism evidence="3 4">
    <name type="scientific">Claviceps humidiphila</name>
    <dbReference type="NCBI Taxonomy" id="1294629"/>
    <lineage>
        <taxon>Eukaryota</taxon>
        <taxon>Fungi</taxon>
        <taxon>Dikarya</taxon>
        <taxon>Ascomycota</taxon>
        <taxon>Pezizomycotina</taxon>
        <taxon>Sordariomycetes</taxon>
        <taxon>Hypocreomycetidae</taxon>
        <taxon>Hypocreales</taxon>
        <taxon>Clavicipitaceae</taxon>
        <taxon>Claviceps</taxon>
    </lineage>
</organism>
<evidence type="ECO:0000313" key="3">
    <source>
        <dbReference type="EMBL" id="KAG6114588.1"/>
    </source>
</evidence>
<dbReference type="Proteomes" id="UP000732380">
    <property type="component" value="Unassembled WGS sequence"/>
</dbReference>
<dbReference type="InterPro" id="IPR059000">
    <property type="entry name" value="ATPase_P-type_domA"/>
</dbReference>
<dbReference type="EMBL" id="SRQM01000258">
    <property type="protein sequence ID" value="KAG6114588.1"/>
    <property type="molecule type" value="Genomic_DNA"/>
</dbReference>